<comment type="caution">
    <text evidence="1">The sequence shown here is derived from an EMBL/GenBank/DDBJ whole genome shotgun (WGS) entry which is preliminary data.</text>
</comment>
<gene>
    <name evidence="1" type="ORF">Cgig2_015470</name>
</gene>
<name>A0A9Q1GIF9_9CARY</name>
<dbReference type="EMBL" id="JAKOGI010003299">
    <property type="protein sequence ID" value="KAJ8420613.1"/>
    <property type="molecule type" value="Genomic_DNA"/>
</dbReference>
<dbReference type="AlphaFoldDB" id="A0A9Q1GIF9"/>
<accession>A0A9Q1GIF9</accession>
<keyword evidence="2" id="KW-1185">Reference proteome</keyword>
<proteinExistence type="predicted"/>
<evidence type="ECO:0000313" key="2">
    <source>
        <dbReference type="Proteomes" id="UP001153076"/>
    </source>
</evidence>
<dbReference type="Proteomes" id="UP001153076">
    <property type="component" value="Unassembled WGS sequence"/>
</dbReference>
<protein>
    <submittedName>
        <fullName evidence="1">Uncharacterized protein</fullName>
    </submittedName>
</protein>
<evidence type="ECO:0000313" key="1">
    <source>
        <dbReference type="EMBL" id="KAJ8420613.1"/>
    </source>
</evidence>
<reference evidence="1" key="1">
    <citation type="submission" date="2022-04" db="EMBL/GenBank/DDBJ databases">
        <title>Carnegiea gigantea Genome sequencing and assembly v2.</title>
        <authorList>
            <person name="Copetti D."/>
            <person name="Sanderson M.J."/>
            <person name="Burquez A."/>
            <person name="Wojciechowski M.F."/>
        </authorList>
    </citation>
    <scope>NUCLEOTIDE SEQUENCE</scope>
    <source>
        <strain evidence="1">SGP5-SGP5p</strain>
        <tissue evidence="1">Aerial part</tissue>
    </source>
</reference>
<organism evidence="1 2">
    <name type="scientific">Carnegiea gigantea</name>
    <dbReference type="NCBI Taxonomy" id="171969"/>
    <lineage>
        <taxon>Eukaryota</taxon>
        <taxon>Viridiplantae</taxon>
        <taxon>Streptophyta</taxon>
        <taxon>Embryophyta</taxon>
        <taxon>Tracheophyta</taxon>
        <taxon>Spermatophyta</taxon>
        <taxon>Magnoliopsida</taxon>
        <taxon>eudicotyledons</taxon>
        <taxon>Gunneridae</taxon>
        <taxon>Pentapetalae</taxon>
        <taxon>Caryophyllales</taxon>
        <taxon>Cactineae</taxon>
        <taxon>Cactaceae</taxon>
        <taxon>Cactoideae</taxon>
        <taxon>Echinocereeae</taxon>
        <taxon>Carnegiea</taxon>
    </lineage>
</organism>
<sequence length="199" mass="22415">MTDTITQQASEQVQRAMKAANSARLLLHFDYCEPSHRCARVQSPHRTEREREVSRLNWSSRPYQGNHDRRVVAATGPSGHPIQGQTMKSTAASTPYAIHSRGHGDHYPGLCEGYDSISLEGFARRHEDACCLAERKIASAIIRRILIDMGNSVDIIAWDCLKKLTYPKRDIIPLVHPILGFWGAGGESYWYDSPPAMLW</sequence>